<feature type="non-terminal residue" evidence="2">
    <location>
        <position position="261"/>
    </location>
</feature>
<feature type="compositionally biased region" description="Low complexity" evidence="1">
    <location>
        <begin position="97"/>
        <end position="108"/>
    </location>
</feature>
<feature type="compositionally biased region" description="Basic and acidic residues" evidence="1">
    <location>
        <begin position="8"/>
        <end position="21"/>
    </location>
</feature>
<dbReference type="RefSeq" id="XP_018269158.1">
    <property type="nucleotide sequence ID" value="XM_018419093.1"/>
</dbReference>
<feature type="region of interest" description="Disordered" evidence="1">
    <location>
        <begin position="94"/>
        <end position="138"/>
    </location>
</feature>
<dbReference type="EMBL" id="KQ474084">
    <property type="protein sequence ID" value="KPV73109.1"/>
    <property type="molecule type" value="Genomic_DNA"/>
</dbReference>
<proteinExistence type="predicted"/>
<feature type="region of interest" description="Disordered" evidence="1">
    <location>
        <begin position="1"/>
        <end position="21"/>
    </location>
</feature>
<protein>
    <submittedName>
        <fullName evidence="2">Uncharacterized protein</fullName>
    </submittedName>
</protein>
<feature type="compositionally biased region" description="Basic and acidic residues" evidence="1">
    <location>
        <begin position="124"/>
        <end position="136"/>
    </location>
</feature>
<reference evidence="2 3" key="1">
    <citation type="journal article" date="2015" name="Front. Microbiol.">
        <title>Genome sequence of the plant growth promoting endophytic yeast Rhodotorula graminis WP1.</title>
        <authorList>
            <person name="Firrincieli A."/>
            <person name="Otillar R."/>
            <person name="Salamov A."/>
            <person name="Schmutz J."/>
            <person name="Khan Z."/>
            <person name="Redman R.S."/>
            <person name="Fleck N.D."/>
            <person name="Lindquist E."/>
            <person name="Grigoriev I.V."/>
            <person name="Doty S.L."/>
        </authorList>
    </citation>
    <scope>NUCLEOTIDE SEQUENCE [LARGE SCALE GENOMIC DNA]</scope>
    <source>
        <strain evidence="2 3">WP1</strain>
    </source>
</reference>
<name>A0A0N8PZS1_RHOGW</name>
<accession>A0A0N8PZS1</accession>
<dbReference type="AlphaFoldDB" id="A0A0N8PZS1"/>
<feature type="compositionally biased region" description="Basic residues" evidence="1">
    <location>
        <begin position="109"/>
        <end position="120"/>
    </location>
</feature>
<evidence type="ECO:0000313" key="3">
    <source>
        <dbReference type="Proteomes" id="UP000053890"/>
    </source>
</evidence>
<sequence length="261" mass="29718">SPRGPRRPPHDDRAHDLGRTAPHAVRECARAPVWLCRARRSLHRERGGVRPQHGLWEHRRARFSGGGRCRRCAARQGGAHSVNWGRGAVVAAGQRPARTTTHSTSSAAARRHRVLGRGRQRPSLVRERTRLREEPVHAAPARRAVPAWGRHGRALSAARGQRLADPSRPLVVRRLRLDALYRSALDLEQRQQHRRTRWYRRRGSRSERGRRWRRRCVARVARGEPRCARGRGAVAQGARRPLSRRLKAAPLSLFASEPTRL</sequence>
<dbReference type="Proteomes" id="UP000053890">
    <property type="component" value="Unassembled WGS sequence"/>
</dbReference>
<keyword evidence="3" id="KW-1185">Reference proteome</keyword>
<evidence type="ECO:0000313" key="2">
    <source>
        <dbReference type="EMBL" id="KPV73109.1"/>
    </source>
</evidence>
<gene>
    <name evidence="2" type="ORF">RHOBADRAFT_66822</name>
</gene>
<dbReference type="GeneID" id="28979539"/>
<feature type="non-terminal residue" evidence="2">
    <location>
        <position position="1"/>
    </location>
</feature>
<evidence type="ECO:0000256" key="1">
    <source>
        <dbReference type="SAM" id="MobiDB-lite"/>
    </source>
</evidence>
<organism evidence="2 3">
    <name type="scientific">Rhodotorula graminis (strain WP1)</name>
    <dbReference type="NCBI Taxonomy" id="578459"/>
    <lineage>
        <taxon>Eukaryota</taxon>
        <taxon>Fungi</taxon>
        <taxon>Dikarya</taxon>
        <taxon>Basidiomycota</taxon>
        <taxon>Pucciniomycotina</taxon>
        <taxon>Microbotryomycetes</taxon>
        <taxon>Sporidiobolales</taxon>
        <taxon>Sporidiobolaceae</taxon>
        <taxon>Rhodotorula</taxon>
    </lineage>
</organism>